<gene>
    <name evidence="3" type="ORF">chiPu_0027307</name>
</gene>
<dbReference type="InterPro" id="IPR040000">
    <property type="entry name" value="NOP9"/>
</dbReference>
<dbReference type="Gene3D" id="1.25.10.10">
    <property type="entry name" value="Leucine-rich Repeat Variant"/>
    <property type="match status" value="1"/>
</dbReference>
<feature type="compositionally biased region" description="Gly residues" evidence="2">
    <location>
        <begin position="8"/>
        <end position="23"/>
    </location>
</feature>
<dbReference type="GO" id="GO:0000472">
    <property type="term" value="P:endonucleolytic cleavage to generate mature 5'-end of SSU-rRNA from (SSU-rRNA, 5.8S rRNA, LSU-rRNA)"/>
    <property type="evidence" value="ECO:0007669"/>
    <property type="project" value="TreeGrafter"/>
</dbReference>
<dbReference type="STRING" id="137246.A0A401TLH4"/>
<dbReference type="GO" id="GO:0005730">
    <property type="term" value="C:nucleolus"/>
    <property type="evidence" value="ECO:0007669"/>
    <property type="project" value="TreeGrafter"/>
</dbReference>
<dbReference type="Pfam" id="PF22493">
    <property type="entry name" value="PUF_NOP9"/>
    <property type="match status" value="1"/>
</dbReference>
<evidence type="ECO:0000313" key="4">
    <source>
        <dbReference type="Proteomes" id="UP000287033"/>
    </source>
</evidence>
<keyword evidence="1" id="KW-0677">Repeat</keyword>
<dbReference type="GO" id="GO:0000447">
    <property type="term" value="P:endonucleolytic cleavage in ITS1 to separate SSU-rRNA from 5.8S rRNA and LSU-rRNA from tricistronic rRNA transcript (SSU-rRNA, 5.8S rRNA, LSU-rRNA)"/>
    <property type="evidence" value="ECO:0007669"/>
    <property type="project" value="TreeGrafter"/>
</dbReference>
<evidence type="ECO:0000256" key="2">
    <source>
        <dbReference type="SAM" id="MobiDB-lite"/>
    </source>
</evidence>
<dbReference type="GO" id="GO:0030686">
    <property type="term" value="C:90S preribosome"/>
    <property type="evidence" value="ECO:0007669"/>
    <property type="project" value="TreeGrafter"/>
</dbReference>
<dbReference type="OrthoDB" id="9987665at2759"/>
<dbReference type="SUPFAM" id="SSF48371">
    <property type="entry name" value="ARM repeat"/>
    <property type="match status" value="1"/>
</dbReference>
<name>A0A401TLH4_CHIPU</name>
<dbReference type="InterPro" id="IPR001313">
    <property type="entry name" value="Pumilio_RNA-bd_rpt"/>
</dbReference>
<dbReference type="EMBL" id="BEZZ01100457">
    <property type="protein sequence ID" value="GCC43463.1"/>
    <property type="molecule type" value="Genomic_DNA"/>
</dbReference>
<evidence type="ECO:0008006" key="5">
    <source>
        <dbReference type="Google" id="ProtNLM"/>
    </source>
</evidence>
<accession>A0A401TLH4</accession>
<keyword evidence="4" id="KW-1185">Reference proteome</keyword>
<dbReference type="PANTHER" id="PTHR13102">
    <property type="entry name" value="NUCLEOLAR PROTEIN 9"/>
    <property type="match status" value="1"/>
</dbReference>
<feature type="non-terminal residue" evidence="3">
    <location>
        <position position="223"/>
    </location>
</feature>
<dbReference type="AlphaFoldDB" id="A0A401TLH4"/>
<dbReference type="InterPro" id="IPR011989">
    <property type="entry name" value="ARM-like"/>
</dbReference>
<proteinExistence type="predicted"/>
<dbReference type="GO" id="GO:0000056">
    <property type="term" value="P:ribosomal small subunit export from nucleus"/>
    <property type="evidence" value="ECO:0007669"/>
    <property type="project" value="TreeGrafter"/>
</dbReference>
<dbReference type="InterPro" id="IPR016024">
    <property type="entry name" value="ARM-type_fold"/>
</dbReference>
<protein>
    <recommendedName>
        <fullName evidence="5">PUM-HD domain-containing protein</fullName>
    </recommendedName>
</protein>
<dbReference type="GO" id="GO:0030688">
    <property type="term" value="C:preribosome, small subunit precursor"/>
    <property type="evidence" value="ECO:0007669"/>
    <property type="project" value="TreeGrafter"/>
</dbReference>
<evidence type="ECO:0000313" key="3">
    <source>
        <dbReference type="EMBL" id="GCC43463.1"/>
    </source>
</evidence>
<sequence length="223" mass="23749">MREKKKGPGAGHGDGAEAGAGRGRGARAGDKRGHRARAGCGPGAGRGSGDQEFSHLDGPTLGYFRRVGDTLKQGFEEEEEKSLFVTNVLEEVAGRQLELCTHASVSPVLEALLGYCGAAGLRRFLASARPHRARLARHPCGSRVLQAALLRAARLGREALEEEEEGEGEGTLASVVRELAAEVRQELSEWARHANASFVVRTVLQVLGGTVPQPEIAKRKGGW</sequence>
<dbReference type="Proteomes" id="UP000287033">
    <property type="component" value="Unassembled WGS sequence"/>
</dbReference>
<dbReference type="GO" id="GO:0000480">
    <property type="term" value="P:endonucleolytic cleavage in 5'-ETS of tricistronic rRNA transcript (SSU-rRNA, 5.8S rRNA, LSU-rRNA)"/>
    <property type="evidence" value="ECO:0007669"/>
    <property type="project" value="TreeGrafter"/>
</dbReference>
<dbReference type="GO" id="GO:0003723">
    <property type="term" value="F:RNA binding"/>
    <property type="evidence" value="ECO:0007669"/>
    <property type="project" value="InterPro"/>
</dbReference>
<organism evidence="3 4">
    <name type="scientific">Chiloscyllium punctatum</name>
    <name type="common">Brownbanded bambooshark</name>
    <name type="synonym">Hemiscyllium punctatum</name>
    <dbReference type="NCBI Taxonomy" id="137246"/>
    <lineage>
        <taxon>Eukaryota</taxon>
        <taxon>Metazoa</taxon>
        <taxon>Chordata</taxon>
        <taxon>Craniata</taxon>
        <taxon>Vertebrata</taxon>
        <taxon>Chondrichthyes</taxon>
        <taxon>Elasmobranchii</taxon>
        <taxon>Galeomorphii</taxon>
        <taxon>Galeoidea</taxon>
        <taxon>Orectolobiformes</taxon>
        <taxon>Hemiscylliidae</taxon>
        <taxon>Chiloscyllium</taxon>
    </lineage>
</organism>
<reference evidence="3 4" key="1">
    <citation type="journal article" date="2018" name="Nat. Ecol. Evol.">
        <title>Shark genomes provide insights into elasmobranch evolution and the origin of vertebrates.</title>
        <authorList>
            <person name="Hara Y"/>
            <person name="Yamaguchi K"/>
            <person name="Onimaru K"/>
            <person name="Kadota M"/>
            <person name="Koyanagi M"/>
            <person name="Keeley SD"/>
            <person name="Tatsumi K"/>
            <person name="Tanaka K"/>
            <person name="Motone F"/>
            <person name="Kageyama Y"/>
            <person name="Nozu R"/>
            <person name="Adachi N"/>
            <person name="Nishimura O"/>
            <person name="Nakagawa R"/>
            <person name="Tanegashima C"/>
            <person name="Kiyatake I"/>
            <person name="Matsumoto R"/>
            <person name="Murakumo K"/>
            <person name="Nishida K"/>
            <person name="Terakita A"/>
            <person name="Kuratani S"/>
            <person name="Sato K"/>
            <person name="Hyodo S Kuraku.S."/>
        </authorList>
    </citation>
    <scope>NUCLEOTIDE SEQUENCE [LARGE SCALE GENOMIC DNA]</scope>
</reference>
<comment type="caution">
    <text evidence="3">The sequence shown here is derived from an EMBL/GenBank/DDBJ whole genome shotgun (WGS) entry which is preliminary data.</text>
</comment>
<evidence type="ECO:0000256" key="1">
    <source>
        <dbReference type="ARBA" id="ARBA00022737"/>
    </source>
</evidence>
<dbReference type="PANTHER" id="PTHR13102:SF0">
    <property type="entry name" value="NUCLEOLAR PROTEIN 9"/>
    <property type="match status" value="1"/>
</dbReference>
<feature type="region of interest" description="Disordered" evidence="2">
    <location>
        <begin position="1"/>
        <end position="57"/>
    </location>
</feature>